<protein>
    <recommendedName>
        <fullName evidence="2">NAD(P)-binding domain-containing protein</fullName>
    </recommendedName>
</protein>
<dbReference type="EMBL" id="BART01011308">
    <property type="protein sequence ID" value="GAG83391.1"/>
    <property type="molecule type" value="Genomic_DNA"/>
</dbReference>
<dbReference type="PANTHER" id="PTHR43000">
    <property type="entry name" value="DTDP-D-GLUCOSE 4,6-DEHYDRATASE-RELATED"/>
    <property type="match status" value="1"/>
</dbReference>
<reference evidence="1" key="1">
    <citation type="journal article" date="2014" name="Front. Microbiol.">
        <title>High frequency of phylogenetically diverse reductive dehalogenase-homologous genes in deep subseafloor sedimentary metagenomes.</title>
        <authorList>
            <person name="Kawai M."/>
            <person name="Futagami T."/>
            <person name="Toyoda A."/>
            <person name="Takaki Y."/>
            <person name="Nishi S."/>
            <person name="Hori S."/>
            <person name="Arai W."/>
            <person name="Tsubouchi T."/>
            <person name="Morono Y."/>
            <person name="Uchiyama I."/>
            <person name="Ito T."/>
            <person name="Fujiyama A."/>
            <person name="Inagaki F."/>
            <person name="Takami H."/>
        </authorList>
    </citation>
    <scope>NUCLEOTIDE SEQUENCE</scope>
    <source>
        <strain evidence="1">Expedition CK06-06</strain>
    </source>
</reference>
<dbReference type="AlphaFoldDB" id="X1CGM4"/>
<accession>X1CGM4</accession>
<dbReference type="Gene3D" id="3.40.50.720">
    <property type="entry name" value="NAD(P)-binding Rossmann-like Domain"/>
    <property type="match status" value="1"/>
</dbReference>
<evidence type="ECO:0000313" key="1">
    <source>
        <dbReference type="EMBL" id="GAG83391.1"/>
    </source>
</evidence>
<dbReference type="InterPro" id="IPR036291">
    <property type="entry name" value="NAD(P)-bd_dom_sf"/>
</dbReference>
<organism evidence="1">
    <name type="scientific">marine sediment metagenome</name>
    <dbReference type="NCBI Taxonomy" id="412755"/>
    <lineage>
        <taxon>unclassified sequences</taxon>
        <taxon>metagenomes</taxon>
        <taxon>ecological metagenomes</taxon>
    </lineage>
</organism>
<sequence>INNQELIVHRETERSWCYIDDAIEVMNLIVDRKQKESYEVFNIGREDPLATELLAEKIIKICNSSSETREIEVEPTIIPVKRACFKKAKVLLGWEAKTPIEQGLNELFKWMKK</sequence>
<comment type="caution">
    <text evidence="1">The sequence shown here is derived from an EMBL/GenBank/DDBJ whole genome shotgun (WGS) entry which is preliminary data.</text>
</comment>
<proteinExistence type="predicted"/>
<feature type="non-terminal residue" evidence="1">
    <location>
        <position position="1"/>
    </location>
</feature>
<gene>
    <name evidence="1" type="ORF">S01H4_24150</name>
</gene>
<dbReference type="SUPFAM" id="SSF51735">
    <property type="entry name" value="NAD(P)-binding Rossmann-fold domains"/>
    <property type="match status" value="1"/>
</dbReference>
<evidence type="ECO:0008006" key="2">
    <source>
        <dbReference type="Google" id="ProtNLM"/>
    </source>
</evidence>
<name>X1CGM4_9ZZZZ</name>